<comment type="caution">
    <text evidence="4">The sequence shown here is derived from an EMBL/GenBank/DDBJ whole genome shotgun (WGS) entry which is preliminary data.</text>
</comment>
<comment type="similarity">
    <text evidence="1">Belongs to the short-chain dehydrogenases/reductases (SDR) family.</text>
</comment>
<accession>A0A918P1X8</accession>
<proteinExistence type="inferred from homology"/>
<dbReference type="InterPro" id="IPR002347">
    <property type="entry name" value="SDR_fam"/>
</dbReference>
<protein>
    <submittedName>
        <fullName evidence="4">Uncharacterized protein</fullName>
    </submittedName>
</protein>
<evidence type="ECO:0000256" key="2">
    <source>
        <dbReference type="ARBA" id="ARBA00022857"/>
    </source>
</evidence>
<name>A0A918P1X8_9ACTN</name>
<dbReference type="Proteomes" id="UP000619244">
    <property type="component" value="Unassembled WGS sequence"/>
</dbReference>
<dbReference type="Gene3D" id="3.40.50.720">
    <property type="entry name" value="NAD(P)-binding Rossmann-like Domain"/>
    <property type="match status" value="1"/>
</dbReference>
<gene>
    <name evidence="4" type="ORF">GCM10010358_78540</name>
</gene>
<evidence type="ECO:0000313" key="5">
    <source>
        <dbReference type="Proteomes" id="UP000619244"/>
    </source>
</evidence>
<keyword evidence="5" id="KW-1185">Reference proteome</keyword>
<dbReference type="SUPFAM" id="SSF51735">
    <property type="entry name" value="NAD(P)-binding Rossmann-fold domains"/>
    <property type="match status" value="1"/>
</dbReference>
<dbReference type="Pfam" id="PF00106">
    <property type="entry name" value="adh_short"/>
    <property type="match status" value="1"/>
</dbReference>
<dbReference type="CDD" id="cd05233">
    <property type="entry name" value="SDR_c"/>
    <property type="match status" value="1"/>
</dbReference>
<reference evidence="4" key="2">
    <citation type="submission" date="2020-09" db="EMBL/GenBank/DDBJ databases">
        <authorList>
            <person name="Sun Q."/>
            <person name="Ohkuma M."/>
        </authorList>
    </citation>
    <scope>NUCLEOTIDE SEQUENCE</scope>
    <source>
        <strain evidence="4">JCM 4790</strain>
    </source>
</reference>
<reference evidence="4" key="1">
    <citation type="journal article" date="2014" name="Int. J. Syst. Evol. Microbiol.">
        <title>Complete genome sequence of Corynebacterium casei LMG S-19264T (=DSM 44701T), isolated from a smear-ripened cheese.</title>
        <authorList>
            <consortium name="US DOE Joint Genome Institute (JGI-PGF)"/>
            <person name="Walter F."/>
            <person name="Albersmeier A."/>
            <person name="Kalinowski J."/>
            <person name="Ruckert C."/>
        </authorList>
    </citation>
    <scope>NUCLEOTIDE SEQUENCE</scope>
    <source>
        <strain evidence="4">JCM 4790</strain>
    </source>
</reference>
<dbReference type="PANTHER" id="PTHR43391">
    <property type="entry name" value="RETINOL DEHYDROGENASE-RELATED"/>
    <property type="match status" value="1"/>
</dbReference>
<evidence type="ECO:0000313" key="4">
    <source>
        <dbReference type="EMBL" id="GGY14788.1"/>
    </source>
</evidence>
<dbReference type="EMBL" id="BMVU01000097">
    <property type="protein sequence ID" value="GGY14788.1"/>
    <property type="molecule type" value="Genomic_DNA"/>
</dbReference>
<keyword evidence="2" id="KW-0521">NADP</keyword>
<dbReference type="AlphaFoldDB" id="A0A918P1X8"/>
<dbReference type="PANTHER" id="PTHR43391:SF14">
    <property type="entry name" value="DEHYDROGENASE_REDUCTASE SDR FAMILY PROTEIN 7-LIKE"/>
    <property type="match status" value="1"/>
</dbReference>
<sequence length="111" mass="11624">MNTGRVVVITGAGGGVGAPLVKRFVDNGDTVVATDTNAGVLDRLRDDLSHPGRLVVETADVSSAEDCRRLAETARQLSGHVDVLINCAGFFPITPFEESPPRTGTRSSTST</sequence>
<dbReference type="GO" id="GO:0005829">
    <property type="term" value="C:cytosol"/>
    <property type="evidence" value="ECO:0007669"/>
    <property type="project" value="TreeGrafter"/>
</dbReference>
<evidence type="ECO:0000256" key="3">
    <source>
        <dbReference type="ARBA" id="ARBA00023002"/>
    </source>
</evidence>
<evidence type="ECO:0000256" key="1">
    <source>
        <dbReference type="ARBA" id="ARBA00006484"/>
    </source>
</evidence>
<dbReference type="GO" id="GO:0016491">
    <property type="term" value="F:oxidoreductase activity"/>
    <property type="evidence" value="ECO:0007669"/>
    <property type="project" value="UniProtKB-KW"/>
</dbReference>
<organism evidence="4 5">
    <name type="scientific">Streptomyces minutiscleroticus</name>
    <dbReference type="NCBI Taxonomy" id="68238"/>
    <lineage>
        <taxon>Bacteria</taxon>
        <taxon>Bacillati</taxon>
        <taxon>Actinomycetota</taxon>
        <taxon>Actinomycetes</taxon>
        <taxon>Kitasatosporales</taxon>
        <taxon>Streptomycetaceae</taxon>
        <taxon>Streptomyces</taxon>
    </lineage>
</organism>
<keyword evidence="3" id="KW-0560">Oxidoreductase</keyword>
<dbReference type="InterPro" id="IPR036291">
    <property type="entry name" value="NAD(P)-bd_dom_sf"/>
</dbReference>
<dbReference type="PRINTS" id="PR00081">
    <property type="entry name" value="GDHRDH"/>
</dbReference>